<feature type="compositionally biased region" description="Low complexity" evidence="1">
    <location>
        <begin position="8"/>
        <end position="55"/>
    </location>
</feature>
<proteinExistence type="predicted"/>
<evidence type="ECO:0000256" key="1">
    <source>
        <dbReference type="SAM" id="MobiDB-lite"/>
    </source>
</evidence>
<feature type="compositionally biased region" description="Basic residues" evidence="1">
    <location>
        <begin position="56"/>
        <end position="74"/>
    </location>
</feature>
<gene>
    <name evidence="2" type="ordered locus">LOC_Os10g05840</name>
</gene>
<feature type="compositionally biased region" description="Basic residues" evidence="1">
    <location>
        <begin position="98"/>
        <end position="107"/>
    </location>
</feature>
<name>Q7XGT2_ORYSJ</name>
<reference evidence="2" key="2">
    <citation type="submission" date="2003-05" db="EMBL/GenBank/DDBJ databases">
        <authorList>
            <person name="Buell C.R."/>
            <person name="Wing R.A."/>
            <person name="McCombie W.R."/>
            <person name="Messing J."/>
            <person name="Yuan Q."/>
            <person name="Ouyang S."/>
        </authorList>
    </citation>
    <scope>NUCLEOTIDE SEQUENCE</scope>
</reference>
<reference evidence="2" key="1">
    <citation type="journal article" date="2003" name="Science">
        <title>In-depth view of structure, activity, and evolution of rice chromosome 10.</title>
        <authorList>
            <consortium name="Rice Chromosome 10 Sequencing Consortium"/>
        </authorList>
    </citation>
    <scope>NUCLEOTIDE SEQUENCE [LARGE SCALE GENOMIC DNA]</scope>
</reference>
<accession>Q7XGT2</accession>
<evidence type="ECO:0000313" key="2">
    <source>
        <dbReference type="EMBL" id="AAP52125.2"/>
    </source>
</evidence>
<organism evidence="2">
    <name type="scientific">Oryza sativa subsp. japonica</name>
    <name type="common">Rice</name>
    <dbReference type="NCBI Taxonomy" id="39947"/>
    <lineage>
        <taxon>Eukaryota</taxon>
        <taxon>Viridiplantae</taxon>
        <taxon>Streptophyta</taxon>
        <taxon>Embryophyta</taxon>
        <taxon>Tracheophyta</taxon>
        <taxon>Spermatophyta</taxon>
        <taxon>Magnoliopsida</taxon>
        <taxon>Liliopsida</taxon>
        <taxon>Poales</taxon>
        <taxon>Poaceae</taxon>
        <taxon>BOP clade</taxon>
        <taxon>Oryzoideae</taxon>
        <taxon>Oryzeae</taxon>
        <taxon>Oryzinae</taxon>
        <taxon>Oryza</taxon>
        <taxon>Oryza sativa</taxon>
    </lineage>
</organism>
<feature type="compositionally biased region" description="Low complexity" evidence="1">
    <location>
        <begin position="108"/>
        <end position="123"/>
    </location>
</feature>
<sequence length="190" mass="20535">MLSRVSRWRSSAGTATASTRARPSATSTATAPSACPSPPTTSTAPPTASRSCTARRAARRAPGRSRPRSCRCRQQRTTASIRLTPSWPSPARGCTPPRRQRSARRRSCTTTSTSTPSSTISTRNPKAPNPSRIPSQRHCRRTVVVAVRETVVAAPRGTVAELRRLPALRRSTTESIDHPFHQSTLGCVIN</sequence>
<protein>
    <submittedName>
        <fullName evidence="2">Expressed protein</fullName>
    </submittedName>
</protein>
<reference evidence="2" key="3">
    <citation type="submission" date="2006-07" db="EMBL/GenBank/DDBJ databases">
        <authorList>
            <person name="Buell R."/>
        </authorList>
    </citation>
    <scope>NUCLEOTIDE SEQUENCE</scope>
</reference>
<feature type="region of interest" description="Disordered" evidence="1">
    <location>
        <begin position="1"/>
        <end position="135"/>
    </location>
</feature>
<dbReference type="EMBL" id="DP000086">
    <property type="protein sequence ID" value="AAP52125.2"/>
    <property type="molecule type" value="Genomic_DNA"/>
</dbReference>
<dbReference type="AlphaFoldDB" id="Q7XGT2"/>